<accession>A0AAW0DZT3</accession>
<proteinExistence type="predicted"/>
<sequence>MANHPSYPPIHLDHLTLAERNAVRDELRQCLAHNIDNYSNIYCYDDLPNGEGHCWGLVDVDDGTGAWKNTGCKFRLCFSPEHRVLGLDCVQGRFITRPFRRDLFDTLGLNAMRALYDALGTPWSQTPPLPNSDMLCTQFLWTQRENPMLQTLQKVFDRLLGEDMQEEVDDHMDWGGRDDLNHLHDQTDGRVSDIEVLSDEEEQKDLDIDWEKENWVEVHDPDDEANSARRSKHYLGSFDLLF</sequence>
<comment type="caution">
    <text evidence="1">The sequence shown here is derived from an EMBL/GenBank/DDBJ whole genome shotgun (WGS) entry which is preliminary data.</text>
</comment>
<name>A0AAW0DZT3_9AGAR</name>
<dbReference type="Proteomes" id="UP001383192">
    <property type="component" value="Unassembled WGS sequence"/>
</dbReference>
<dbReference type="EMBL" id="JAYKXP010000007">
    <property type="protein sequence ID" value="KAK7056516.1"/>
    <property type="molecule type" value="Genomic_DNA"/>
</dbReference>
<organism evidence="1 2">
    <name type="scientific">Paramarasmius palmivorus</name>
    <dbReference type="NCBI Taxonomy" id="297713"/>
    <lineage>
        <taxon>Eukaryota</taxon>
        <taxon>Fungi</taxon>
        <taxon>Dikarya</taxon>
        <taxon>Basidiomycota</taxon>
        <taxon>Agaricomycotina</taxon>
        <taxon>Agaricomycetes</taxon>
        <taxon>Agaricomycetidae</taxon>
        <taxon>Agaricales</taxon>
        <taxon>Marasmiineae</taxon>
        <taxon>Marasmiaceae</taxon>
        <taxon>Paramarasmius</taxon>
    </lineage>
</organism>
<evidence type="ECO:0000313" key="2">
    <source>
        <dbReference type="Proteomes" id="UP001383192"/>
    </source>
</evidence>
<protein>
    <submittedName>
        <fullName evidence="1">Uncharacterized protein</fullName>
    </submittedName>
</protein>
<dbReference type="AlphaFoldDB" id="A0AAW0DZT3"/>
<reference evidence="1 2" key="1">
    <citation type="submission" date="2024-01" db="EMBL/GenBank/DDBJ databases">
        <title>A draft genome for a cacao thread blight-causing isolate of Paramarasmius palmivorus.</title>
        <authorList>
            <person name="Baruah I.K."/>
            <person name="Bukari Y."/>
            <person name="Amoako-Attah I."/>
            <person name="Meinhardt L.W."/>
            <person name="Bailey B.A."/>
            <person name="Cohen S.P."/>
        </authorList>
    </citation>
    <scope>NUCLEOTIDE SEQUENCE [LARGE SCALE GENOMIC DNA]</scope>
    <source>
        <strain evidence="1 2">GH-12</strain>
    </source>
</reference>
<evidence type="ECO:0000313" key="1">
    <source>
        <dbReference type="EMBL" id="KAK7056516.1"/>
    </source>
</evidence>
<gene>
    <name evidence="1" type="ORF">VNI00_003072</name>
</gene>
<keyword evidence="2" id="KW-1185">Reference proteome</keyword>